<name>A0A0F9QRG9_9ZZZZ</name>
<reference evidence="1" key="1">
    <citation type="journal article" date="2015" name="Nature">
        <title>Complex archaea that bridge the gap between prokaryotes and eukaryotes.</title>
        <authorList>
            <person name="Spang A."/>
            <person name="Saw J.H."/>
            <person name="Jorgensen S.L."/>
            <person name="Zaremba-Niedzwiedzka K."/>
            <person name="Martijn J."/>
            <person name="Lind A.E."/>
            <person name="van Eijk R."/>
            <person name="Schleper C."/>
            <person name="Guy L."/>
            <person name="Ettema T.J."/>
        </authorList>
    </citation>
    <scope>NUCLEOTIDE SEQUENCE</scope>
</reference>
<protein>
    <submittedName>
        <fullName evidence="1">Uncharacterized protein</fullName>
    </submittedName>
</protein>
<evidence type="ECO:0000313" key="1">
    <source>
        <dbReference type="EMBL" id="KKN07793.1"/>
    </source>
</evidence>
<dbReference type="AlphaFoldDB" id="A0A0F9QRG9"/>
<sequence length="75" mass="9237">MVVFIKKEKKEKKKNTIFNIPELKDSQISQLRKNWAELMETMERTPINCSRNLRFLSVDERRYLKIKDNIERFYI</sequence>
<dbReference type="EMBL" id="LAZR01004526">
    <property type="protein sequence ID" value="KKN07793.1"/>
    <property type="molecule type" value="Genomic_DNA"/>
</dbReference>
<gene>
    <name evidence="1" type="ORF">LCGC14_1063310</name>
</gene>
<organism evidence="1">
    <name type="scientific">marine sediment metagenome</name>
    <dbReference type="NCBI Taxonomy" id="412755"/>
    <lineage>
        <taxon>unclassified sequences</taxon>
        <taxon>metagenomes</taxon>
        <taxon>ecological metagenomes</taxon>
    </lineage>
</organism>
<proteinExistence type="predicted"/>
<comment type="caution">
    <text evidence="1">The sequence shown here is derived from an EMBL/GenBank/DDBJ whole genome shotgun (WGS) entry which is preliminary data.</text>
</comment>
<accession>A0A0F9QRG9</accession>